<evidence type="ECO:0000256" key="2">
    <source>
        <dbReference type="SAM" id="MobiDB-lite"/>
    </source>
</evidence>
<dbReference type="Gene3D" id="3.30.420.40">
    <property type="match status" value="2"/>
</dbReference>
<feature type="transmembrane region" description="Helical" evidence="3">
    <location>
        <begin position="161"/>
        <end position="184"/>
    </location>
</feature>
<keyword evidence="3" id="KW-0812">Transmembrane</keyword>
<reference evidence="4" key="2">
    <citation type="submission" date="2023-01" db="EMBL/GenBank/DDBJ databases">
        <authorList>
            <person name="Sun Q."/>
            <person name="Evtushenko L."/>
        </authorList>
    </citation>
    <scope>NUCLEOTIDE SEQUENCE</scope>
    <source>
        <strain evidence="4">VKM Ac-1401</strain>
    </source>
</reference>
<dbReference type="EMBL" id="BSEN01000001">
    <property type="protein sequence ID" value="GLJ74933.1"/>
    <property type="molecule type" value="Genomic_DNA"/>
</dbReference>
<reference evidence="4" key="1">
    <citation type="journal article" date="2014" name="Int. J. Syst. Evol. Microbiol.">
        <title>Complete genome sequence of Corynebacterium casei LMG S-19264T (=DSM 44701T), isolated from a smear-ripened cheese.</title>
        <authorList>
            <consortium name="US DOE Joint Genome Institute (JGI-PGF)"/>
            <person name="Walter F."/>
            <person name="Albersmeier A."/>
            <person name="Kalinowski J."/>
            <person name="Ruckert C."/>
        </authorList>
    </citation>
    <scope>NUCLEOTIDE SEQUENCE</scope>
    <source>
        <strain evidence="4">VKM Ac-1401</strain>
    </source>
</reference>
<comment type="caution">
    <text evidence="4">The sequence shown here is derived from an EMBL/GenBank/DDBJ whole genome shotgun (WGS) entry which is preliminary data.</text>
</comment>
<keyword evidence="3" id="KW-1133">Transmembrane helix</keyword>
<comment type="similarity">
    <text evidence="1">Belongs to the ROK (NagC/XylR) family.</text>
</comment>
<feature type="region of interest" description="Disordered" evidence="2">
    <location>
        <begin position="1"/>
        <end position="24"/>
    </location>
</feature>
<dbReference type="AlphaFoldDB" id="A0A9W6H7X8"/>
<sequence>MNAESPAAPPSPGRTGSAPGRTGTVDLGAGSAVLAFDVGGTDMKAALIDAGGTILGLERIRTPQDGDRTADLVVDAVVRSSARFRAAHPEIEPRAIGLLVPGHVDDEAGIGVFSENLSWHDYPFRDRVAAAVGLPVSFSHDVRGAGEAEHRLGAAAPFRDVVVMAIGTGIAGAIFIGGVLYAGGGMAGEMGHSRVADGPECACGGRGCLEAVASAAAIARRYTGRTGTPVAGSKEVLERAQAGDADAQFIWESALDALALDLSHTVALLAPEAIVIGGGLSQAGPALFEPLAERLDALLTFQRRPLLLPASIGEDAGVIGAALRARDLVDTLTPVEQQPRAGLEVSA</sequence>
<gene>
    <name evidence="4" type="primary">glk</name>
    <name evidence="4" type="ORF">GCM10017584_05060</name>
</gene>
<dbReference type="PANTHER" id="PTHR18964:SF149">
    <property type="entry name" value="BIFUNCTIONAL UDP-N-ACETYLGLUCOSAMINE 2-EPIMERASE_N-ACETYLMANNOSAMINE KINASE"/>
    <property type="match status" value="1"/>
</dbReference>
<dbReference type="SUPFAM" id="SSF53067">
    <property type="entry name" value="Actin-like ATPase domain"/>
    <property type="match status" value="1"/>
</dbReference>
<organism evidence="4 5">
    <name type="scientific">Leifsonia poae</name>
    <dbReference type="NCBI Taxonomy" id="110933"/>
    <lineage>
        <taxon>Bacteria</taxon>
        <taxon>Bacillati</taxon>
        <taxon>Actinomycetota</taxon>
        <taxon>Actinomycetes</taxon>
        <taxon>Micrococcales</taxon>
        <taxon>Microbacteriaceae</taxon>
        <taxon>Leifsonia</taxon>
    </lineage>
</organism>
<proteinExistence type="inferred from homology"/>
<keyword evidence="3" id="KW-0472">Membrane</keyword>
<dbReference type="PANTHER" id="PTHR18964">
    <property type="entry name" value="ROK (REPRESSOR, ORF, KINASE) FAMILY"/>
    <property type="match status" value="1"/>
</dbReference>
<keyword evidence="5" id="KW-1185">Reference proteome</keyword>
<dbReference type="RefSeq" id="WP_271175609.1">
    <property type="nucleotide sequence ID" value="NZ_BAAAJO010000001.1"/>
</dbReference>
<evidence type="ECO:0000313" key="4">
    <source>
        <dbReference type="EMBL" id="GLJ74933.1"/>
    </source>
</evidence>
<evidence type="ECO:0000313" key="5">
    <source>
        <dbReference type="Proteomes" id="UP001142372"/>
    </source>
</evidence>
<protein>
    <submittedName>
        <fullName evidence="4">Glucokinase</fullName>
    </submittedName>
</protein>
<evidence type="ECO:0000256" key="1">
    <source>
        <dbReference type="ARBA" id="ARBA00006479"/>
    </source>
</evidence>
<dbReference type="Proteomes" id="UP001142372">
    <property type="component" value="Unassembled WGS sequence"/>
</dbReference>
<dbReference type="InterPro" id="IPR043129">
    <property type="entry name" value="ATPase_NBD"/>
</dbReference>
<name>A0A9W6H7X8_9MICO</name>
<dbReference type="Pfam" id="PF00480">
    <property type="entry name" value="ROK"/>
    <property type="match status" value="1"/>
</dbReference>
<dbReference type="InterPro" id="IPR000600">
    <property type="entry name" value="ROK"/>
</dbReference>
<accession>A0A9W6H7X8</accession>
<evidence type="ECO:0000256" key="3">
    <source>
        <dbReference type="SAM" id="Phobius"/>
    </source>
</evidence>